<dbReference type="KEGG" id="sle:sle_40480"/>
<organism evidence="2 3">
    <name type="scientific">Streptomyces leeuwenhoekii</name>
    <dbReference type="NCBI Taxonomy" id="1437453"/>
    <lineage>
        <taxon>Bacteria</taxon>
        <taxon>Bacillati</taxon>
        <taxon>Actinomycetota</taxon>
        <taxon>Actinomycetes</taxon>
        <taxon>Kitasatosporales</taxon>
        <taxon>Streptomycetaceae</taxon>
        <taxon>Streptomyces</taxon>
    </lineage>
</organism>
<feature type="region of interest" description="Disordered" evidence="1">
    <location>
        <begin position="1"/>
        <end position="43"/>
    </location>
</feature>
<sequence>MRRADRRPPGHHRPERCPRLSPGADGASGAGEPSHLTTFPSGWRARGARSLRAGDSSAVDSPLCGARGGALAPYGTRAPKELLHHLPASILRRPAVFARPPDTPTGVRRSRIRDRRPPAYRCSAVPGLMSLHPGDPDGVRFLRSSLCTHHLPSGHCVPRRARPQLDALAEETAQSQHCCAALLALQPRSCSRQPLTTAGRPVRSSVPSPSCDCLASVLHHRTVMRVLLPGSSCLPGPDRSWLRQNHKYSTGECLLSQG</sequence>
<evidence type="ECO:0000256" key="1">
    <source>
        <dbReference type="SAM" id="MobiDB-lite"/>
    </source>
</evidence>
<name>A0A0F7W134_STRLW</name>
<reference evidence="2 3" key="1">
    <citation type="submission" date="2015-02" db="EMBL/GenBank/DDBJ databases">
        <authorList>
            <person name="Gomez-Escribano P.J."/>
        </authorList>
    </citation>
    <scope>NUCLEOTIDE SEQUENCE [LARGE SCALE GENOMIC DNA]</scope>
    <source>
        <strain evidence="3">C34 (DSM 42122 / NRRL B-24963)</strain>
    </source>
</reference>
<dbReference type="Proteomes" id="UP000035016">
    <property type="component" value="Chromosome Chromosome"/>
</dbReference>
<proteinExistence type="predicted"/>
<protein>
    <submittedName>
        <fullName evidence="2">Uncharacterized protein</fullName>
    </submittedName>
</protein>
<evidence type="ECO:0000313" key="2">
    <source>
        <dbReference type="EMBL" id="CQR63507.1"/>
    </source>
</evidence>
<evidence type="ECO:0000313" key="3">
    <source>
        <dbReference type="Proteomes" id="UP000035016"/>
    </source>
</evidence>
<feature type="compositionally biased region" description="Basic residues" evidence="1">
    <location>
        <begin position="1"/>
        <end position="14"/>
    </location>
</feature>
<dbReference type="AlphaFoldDB" id="A0A0F7W134"/>
<dbReference type="EMBL" id="LN831790">
    <property type="protein sequence ID" value="CQR63507.1"/>
    <property type="molecule type" value="Genomic_DNA"/>
</dbReference>
<accession>A0A0F7W134</accession>
<gene>
    <name evidence="2" type="primary">sle_40480</name>
</gene>